<feature type="coiled-coil region" evidence="5">
    <location>
        <begin position="263"/>
        <end position="298"/>
    </location>
</feature>
<feature type="transmembrane region" description="Helical" evidence="7">
    <location>
        <begin position="189"/>
        <end position="211"/>
    </location>
</feature>
<dbReference type="SUPFAM" id="SSF158472">
    <property type="entry name" value="HAMP domain-like"/>
    <property type="match status" value="1"/>
</dbReference>
<sequence>MRNIPVIGKFLVILCVFGLFVAGVAGFSTSRISFINTSYSTLLDEDSEATLMLARASRSLVSIRSAIADILIARTQEAKDAASADMKLSEGFFGSQMDTAIAAAPSNARIGAIKAAALSALNNNCGALIADAKTALDEANIARTQADFAATCMPAFTAVIADITDEIGKITEAAEAHQAALQETARSTIVTTVLAVVIGLAVILVAGFLAVRAWIARPLNGLSATMATLAGGDLDTTVAGTERRDEIGGMARAVQVFKDNGLRTRALEASTEAERTAADAERERNQEVERTRAAAMAQATGGLAEGLKRMAGGDLGFELTQSFSPEFESLRQDFNAAIGQLRSTLQAVSQATGSIDSGSRELSQAANDLSRRTEQQAAALEETAAALDEITANVSQSTKRAEEARSRALEANGSADHSSKVVSDAIAAMQRIEASSSQISNIIGVIDEIAFQTNLLALNAGVEAARAGEAGKGFAVVAQEVRELAQRSAQAAKEIKELIRNSAGEVEGGVRLVTETGEALKVIGQHVNDINTQLDAIATSAREQSVGLAEVNAAVNQMDQTTQQNAAMVEQSTAASTSLAADADRLRQLVGRFQVGAASAAPPVRAAHAASPSVASPARRMMGKLATAFGGGAAAPAAQAGWDEF</sequence>
<dbReference type="PROSITE" id="PS50885">
    <property type="entry name" value="HAMP"/>
    <property type="match status" value="2"/>
</dbReference>
<keyword evidence="12" id="KW-1185">Reference proteome</keyword>
<comment type="caution">
    <text evidence="11">The sequence shown here is derived from an EMBL/GenBank/DDBJ whole genome shotgun (WGS) entry which is preliminary data.</text>
</comment>
<dbReference type="GO" id="GO:0005886">
    <property type="term" value="C:plasma membrane"/>
    <property type="evidence" value="ECO:0007669"/>
    <property type="project" value="TreeGrafter"/>
</dbReference>
<evidence type="ECO:0000256" key="1">
    <source>
        <dbReference type="ARBA" id="ARBA00004370"/>
    </source>
</evidence>
<keyword evidence="4" id="KW-0807">Transducer</keyword>
<feature type="domain" description="T-SNARE coiled-coil homology" evidence="9">
    <location>
        <begin position="342"/>
        <end position="404"/>
    </location>
</feature>
<dbReference type="RefSeq" id="WP_184142405.1">
    <property type="nucleotide sequence ID" value="NZ_JACHIK010000004.1"/>
</dbReference>
<dbReference type="SMART" id="SM00283">
    <property type="entry name" value="MA"/>
    <property type="match status" value="1"/>
</dbReference>
<protein>
    <submittedName>
        <fullName evidence="11">Methyl-accepting chemotaxis protein</fullName>
    </submittedName>
</protein>
<keyword evidence="7" id="KW-0472">Membrane</keyword>
<gene>
    <name evidence="11" type="ORF">HNQ66_001485</name>
</gene>
<evidence type="ECO:0000259" key="8">
    <source>
        <dbReference type="PROSITE" id="PS50111"/>
    </source>
</evidence>
<feature type="domain" description="HAMP" evidence="10">
    <location>
        <begin position="213"/>
        <end position="266"/>
    </location>
</feature>
<dbReference type="Pfam" id="PF00015">
    <property type="entry name" value="MCPsignal"/>
    <property type="match status" value="1"/>
</dbReference>
<dbReference type="InterPro" id="IPR004089">
    <property type="entry name" value="MCPsignal_dom"/>
</dbReference>
<dbReference type="GO" id="GO:0004888">
    <property type="term" value="F:transmembrane signaling receptor activity"/>
    <property type="evidence" value="ECO:0007669"/>
    <property type="project" value="TreeGrafter"/>
</dbReference>
<dbReference type="EMBL" id="JACHIK010000004">
    <property type="protein sequence ID" value="MBB5042089.1"/>
    <property type="molecule type" value="Genomic_DNA"/>
</dbReference>
<dbReference type="PANTHER" id="PTHR43531:SF11">
    <property type="entry name" value="METHYL-ACCEPTING CHEMOTAXIS PROTEIN 3"/>
    <property type="match status" value="1"/>
</dbReference>
<dbReference type="InterPro" id="IPR000727">
    <property type="entry name" value="T_SNARE_dom"/>
</dbReference>
<keyword evidence="7" id="KW-0812">Transmembrane</keyword>
<dbReference type="CDD" id="cd06225">
    <property type="entry name" value="HAMP"/>
    <property type="match status" value="1"/>
</dbReference>
<evidence type="ECO:0000256" key="3">
    <source>
        <dbReference type="ARBA" id="ARBA00029447"/>
    </source>
</evidence>
<keyword evidence="5" id="KW-0175">Coiled coil</keyword>
<dbReference type="GO" id="GO:0007165">
    <property type="term" value="P:signal transduction"/>
    <property type="evidence" value="ECO:0007669"/>
    <property type="project" value="UniProtKB-KW"/>
</dbReference>
<evidence type="ECO:0000256" key="2">
    <source>
        <dbReference type="ARBA" id="ARBA00022500"/>
    </source>
</evidence>
<evidence type="ECO:0000259" key="9">
    <source>
        <dbReference type="PROSITE" id="PS50192"/>
    </source>
</evidence>
<name>A0A7W7YTR1_9HYPH</name>
<feature type="region of interest" description="Disordered" evidence="6">
    <location>
        <begin position="394"/>
        <end position="414"/>
    </location>
</feature>
<dbReference type="InterPro" id="IPR003660">
    <property type="entry name" value="HAMP_dom"/>
</dbReference>
<evidence type="ECO:0000256" key="4">
    <source>
        <dbReference type="PROSITE-ProRule" id="PRU00284"/>
    </source>
</evidence>
<dbReference type="Proteomes" id="UP000535406">
    <property type="component" value="Unassembled WGS sequence"/>
</dbReference>
<dbReference type="FunFam" id="1.10.287.950:FF:000001">
    <property type="entry name" value="Methyl-accepting chemotaxis sensory transducer"/>
    <property type="match status" value="1"/>
</dbReference>
<dbReference type="PANTHER" id="PTHR43531">
    <property type="entry name" value="PROTEIN ICFG"/>
    <property type="match status" value="1"/>
</dbReference>
<proteinExistence type="inferred from homology"/>
<dbReference type="Gene3D" id="1.10.287.950">
    <property type="entry name" value="Methyl-accepting chemotaxis protein"/>
    <property type="match status" value="1"/>
</dbReference>
<dbReference type="SUPFAM" id="SSF58104">
    <property type="entry name" value="Methyl-accepting chemotaxis protein (MCP) signaling domain"/>
    <property type="match status" value="1"/>
</dbReference>
<dbReference type="Gene3D" id="1.10.8.500">
    <property type="entry name" value="HAMP domain in histidine kinase"/>
    <property type="match status" value="1"/>
</dbReference>
<dbReference type="SMART" id="SM00304">
    <property type="entry name" value="HAMP"/>
    <property type="match status" value="2"/>
</dbReference>
<accession>A0A7W7YTR1</accession>
<evidence type="ECO:0000256" key="6">
    <source>
        <dbReference type="SAM" id="MobiDB-lite"/>
    </source>
</evidence>
<dbReference type="GO" id="GO:0006935">
    <property type="term" value="P:chemotaxis"/>
    <property type="evidence" value="ECO:0007669"/>
    <property type="project" value="UniProtKB-KW"/>
</dbReference>
<dbReference type="Pfam" id="PF00672">
    <property type="entry name" value="HAMP"/>
    <property type="match status" value="1"/>
</dbReference>
<feature type="domain" description="HAMP" evidence="10">
    <location>
        <begin position="294"/>
        <end position="346"/>
    </location>
</feature>
<dbReference type="PROSITE" id="PS50111">
    <property type="entry name" value="CHEMOTAXIS_TRANSDUC_2"/>
    <property type="match status" value="1"/>
</dbReference>
<feature type="compositionally biased region" description="Basic and acidic residues" evidence="6">
    <location>
        <begin position="399"/>
        <end position="408"/>
    </location>
</feature>
<comment type="subcellular location">
    <subcellularLocation>
        <location evidence="1">Membrane</location>
    </subcellularLocation>
</comment>
<dbReference type="InterPro" id="IPR051310">
    <property type="entry name" value="MCP_chemotaxis"/>
</dbReference>
<evidence type="ECO:0000259" key="10">
    <source>
        <dbReference type="PROSITE" id="PS50885"/>
    </source>
</evidence>
<feature type="domain" description="Methyl-accepting transducer" evidence="8">
    <location>
        <begin position="351"/>
        <end position="580"/>
    </location>
</feature>
<evidence type="ECO:0000313" key="11">
    <source>
        <dbReference type="EMBL" id="MBB5042089.1"/>
    </source>
</evidence>
<keyword evidence="2" id="KW-0145">Chemotaxis</keyword>
<organism evidence="11 12">
    <name type="scientific">Shinella fusca</name>
    <dbReference type="NCBI Taxonomy" id="544480"/>
    <lineage>
        <taxon>Bacteria</taxon>
        <taxon>Pseudomonadati</taxon>
        <taxon>Pseudomonadota</taxon>
        <taxon>Alphaproteobacteria</taxon>
        <taxon>Hyphomicrobiales</taxon>
        <taxon>Rhizobiaceae</taxon>
        <taxon>Shinella</taxon>
    </lineage>
</organism>
<dbReference type="PROSITE" id="PS50192">
    <property type="entry name" value="T_SNARE"/>
    <property type="match status" value="1"/>
</dbReference>
<reference evidence="11 12" key="1">
    <citation type="submission" date="2020-08" db="EMBL/GenBank/DDBJ databases">
        <title>Genomic Encyclopedia of Type Strains, Phase IV (KMG-IV): sequencing the most valuable type-strain genomes for metagenomic binning, comparative biology and taxonomic classification.</title>
        <authorList>
            <person name="Goeker M."/>
        </authorList>
    </citation>
    <scope>NUCLEOTIDE SEQUENCE [LARGE SCALE GENOMIC DNA]</scope>
    <source>
        <strain evidence="11 12">DSM 21319</strain>
    </source>
</reference>
<keyword evidence="7" id="KW-1133">Transmembrane helix</keyword>
<dbReference type="CDD" id="cd11386">
    <property type="entry name" value="MCP_signal"/>
    <property type="match status" value="1"/>
</dbReference>
<evidence type="ECO:0000313" key="12">
    <source>
        <dbReference type="Proteomes" id="UP000535406"/>
    </source>
</evidence>
<comment type="similarity">
    <text evidence="3">Belongs to the methyl-accepting chemotaxis (MCP) protein family.</text>
</comment>
<evidence type="ECO:0000256" key="5">
    <source>
        <dbReference type="SAM" id="Coils"/>
    </source>
</evidence>
<dbReference type="AlphaFoldDB" id="A0A7W7YTR1"/>
<evidence type="ECO:0000256" key="7">
    <source>
        <dbReference type="SAM" id="Phobius"/>
    </source>
</evidence>